<name>A0A8H7HDA7_9AGAM</name>
<sequence length="202" mass="21876">MGDQKDHIEENHVPDPESSRPPLSTKESTAPAPPTTAPKTRKVQPSTRTAQERLQPYIDKAIKRQRYQFYLSKVIKYGINVIIFAQIIVGALITIISVLSPSEGTRITTAVLGAVGTFTASVLARAKGTNQPELAETHARELEKFIGECQLFAADAGDVIGPEIDARVIELVDQFEEVEDRAAEASRGRELQGLPTVGSAAA</sequence>
<feature type="transmembrane region" description="Helical" evidence="2">
    <location>
        <begin position="74"/>
        <end position="99"/>
    </location>
</feature>
<feature type="region of interest" description="Disordered" evidence="1">
    <location>
        <begin position="1"/>
        <end position="51"/>
    </location>
</feature>
<keyword evidence="2" id="KW-0812">Transmembrane</keyword>
<evidence type="ECO:0000256" key="1">
    <source>
        <dbReference type="SAM" id="MobiDB-lite"/>
    </source>
</evidence>
<feature type="transmembrane region" description="Helical" evidence="2">
    <location>
        <begin position="105"/>
        <end position="124"/>
    </location>
</feature>
<dbReference type="EMBL" id="JACYCC010000035">
    <property type="protein sequence ID" value="KAF8682938.1"/>
    <property type="molecule type" value="Genomic_DNA"/>
</dbReference>
<comment type="caution">
    <text evidence="5">The sequence shown here is derived from an EMBL/GenBank/DDBJ whole genome shotgun (WGS) entry which is preliminary data.</text>
</comment>
<evidence type="ECO:0000256" key="2">
    <source>
        <dbReference type="SAM" id="Phobius"/>
    </source>
</evidence>
<organism evidence="5 7">
    <name type="scientific">Rhizoctonia solani</name>
    <dbReference type="NCBI Taxonomy" id="456999"/>
    <lineage>
        <taxon>Eukaryota</taxon>
        <taxon>Fungi</taxon>
        <taxon>Dikarya</taxon>
        <taxon>Basidiomycota</taxon>
        <taxon>Agaricomycotina</taxon>
        <taxon>Agaricomycetes</taxon>
        <taxon>Cantharellales</taxon>
        <taxon>Ceratobasidiaceae</taxon>
        <taxon>Rhizoctonia</taxon>
    </lineage>
</organism>
<accession>A0A8H7HDA7</accession>
<dbReference type="NCBIfam" id="NF033635">
    <property type="entry name" value="SLATT_fungal"/>
    <property type="match status" value="1"/>
</dbReference>
<evidence type="ECO:0000313" key="4">
    <source>
        <dbReference type="EMBL" id="CAE6472046.1"/>
    </source>
</evidence>
<dbReference type="Pfam" id="PF18142">
    <property type="entry name" value="SLATT_fungal"/>
    <property type="match status" value="1"/>
</dbReference>
<dbReference type="Proteomes" id="UP000614334">
    <property type="component" value="Unassembled WGS sequence"/>
</dbReference>
<dbReference type="InterPro" id="IPR041622">
    <property type="entry name" value="SLATT_fungi"/>
</dbReference>
<reference evidence="5" key="1">
    <citation type="submission" date="2020-09" db="EMBL/GenBank/DDBJ databases">
        <title>Comparative genome analyses of four rice-infecting Rhizoctonia solani isolates reveal extensive enrichment of homogalacturonan modification genes.</title>
        <authorList>
            <person name="Lee D.-Y."/>
            <person name="Jeon J."/>
            <person name="Kim K.-T."/>
            <person name="Cheong K."/>
            <person name="Song H."/>
            <person name="Choi G."/>
            <person name="Ko J."/>
            <person name="Opiyo S.O."/>
            <person name="Zuo S."/>
            <person name="Madhav S."/>
            <person name="Lee Y.-H."/>
            <person name="Wang G.-L."/>
        </authorList>
    </citation>
    <scope>NUCLEOTIDE SEQUENCE</scope>
    <source>
        <strain evidence="6">AG1-IA B2</strain>
        <strain evidence="5">AG1-IA YN-7</strain>
    </source>
</reference>
<dbReference type="AlphaFoldDB" id="A0A8H7HDA7"/>
<dbReference type="Proteomes" id="UP000663840">
    <property type="component" value="Unassembled WGS sequence"/>
</dbReference>
<keyword evidence="2" id="KW-0472">Membrane</keyword>
<evidence type="ECO:0000259" key="3">
    <source>
        <dbReference type="Pfam" id="PF18142"/>
    </source>
</evidence>
<dbReference type="EMBL" id="JACYCF010000003">
    <property type="protein sequence ID" value="KAF8758893.1"/>
    <property type="molecule type" value="Genomic_DNA"/>
</dbReference>
<feature type="compositionally biased region" description="Basic and acidic residues" evidence="1">
    <location>
        <begin position="1"/>
        <end position="18"/>
    </location>
</feature>
<evidence type="ECO:0000313" key="5">
    <source>
        <dbReference type="EMBL" id="KAF8682938.1"/>
    </source>
</evidence>
<evidence type="ECO:0000313" key="6">
    <source>
        <dbReference type="EMBL" id="KAF8758893.1"/>
    </source>
</evidence>
<proteinExistence type="predicted"/>
<feature type="domain" description="SMODS and SLOG-associating 2TM effector" evidence="3">
    <location>
        <begin position="61"/>
        <end position="179"/>
    </location>
</feature>
<protein>
    <recommendedName>
        <fullName evidence="3">SMODS and SLOG-associating 2TM effector domain-containing protein</fullName>
    </recommendedName>
</protein>
<dbReference type="EMBL" id="CAJMWR010003863">
    <property type="protein sequence ID" value="CAE6472046.1"/>
    <property type="molecule type" value="Genomic_DNA"/>
</dbReference>
<keyword evidence="2" id="KW-1133">Transmembrane helix</keyword>
<evidence type="ECO:0000313" key="7">
    <source>
        <dbReference type="Proteomes" id="UP000650582"/>
    </source>
</evidence>
<gene>
    <name evidence="4" type="ORF">RDB_LOCUS117657</name>
    <name evidence="6" type="ORF">RHS01_02878</name>
    <name evidence="5" type="ORF">RHS04_02624</name>
</gene>
<dbReference type="Proteomes" id="UP000650582">
    <property type="component" value="Unassembled WGS sequence"/>
</dbReference>
<reference evidence="4" key="2">
    <citation type="submission" date="2021-01" db="EMBL/GenBank/DDBJ databases">
        <authorList>
            <person name="Kaushik A."/>
        </authorList>
    </citation>
    <scope>NUCLEOTIDE SEQUENCE</scope>
    <source>
        <strain evidence="4">AG1-1A</strain>
    </source>
</reference>